<keyword evidence="3" id="KW-1185">Reference proteome</keyword>
<name>A5DXM4_LODEL</name>
<proteinExistence type="predicted"/>
<dbReference type="EMBL" id="CH981525">
    <property type="protein sequence ID" value="EDK43932.1"/>
    <property type="molecule type" value="Genomic_DNA"/>
</dbReference>
<dbReference type="VEuPathDB" id="FungiDB:LELG_02111"/>
<evidence type="ECO:0000313" key="2">
    <source>
        <dbReference type="EMBL" id="EDK43932.1"/>
    </source>
</evidence>
<dbReference type="AlphaFoldDB" id="A5DXM4"/>
<organism evidence="2 3">
    <name type="scientific">Lodderomyces elongisporus (strain ATCC 11503 / CBS 2605 / JCM 1781 / NBRC 1676 / NRRL YB-4239)</name>
    <name type="common">Yeast</name>
    <name type="synonym">Saccharomyces elongisporus</name>
    <dbReference type="NCBI Taxonomy" id="379508"/>
    <lineage>
        <taxon>Eukaryota</taxon>
        <taxon>Fungi</taxon>
        <taxon>Dikarya</taxon>
        <taxon>Ascomycota</taxon>
        <taxon>Saccharomycotina</taxon>
        <taxon>Pichiomycetes</taxon>
        <taxon>Debaryomycetaceae</taxon>
        <taxon>Candida/Lodderomyces clade</taxon>
        <taxon>Lodderomyces</taxon>
    </lineage>
</organism>
<dbReference type="Proteomes" id="UP000001996">
    <property type="component" value="Unassembled WGS sequence"/>
</dbReference>
<keyword evidence="1" id="KW-0812">Transmembrane</keyword>
<reference evidence="2 3" key="1">
    <citation type="journal article" date="2009" name="Nature">
        <title>Evolution of pathogenicity and sexual reproduction in eight Candida genomes.</title>
        <authorList>
            <person name="Butler G."/>
            <person name="Rasmussen M.D."/>
            <person name="Lin M.F."/>
            <person name="Santos M.A."/>
            <person name="Sakthikumar S."/>
            <person name="Munro C.A."/>
            <person name="Rheinbay E."/>
            <person name="Grabherr M."/>
            <person name="Forche A."/>
            <person name="Reedy J.L."/>
            <person name="Agrafioti I."/>
            <person name="Arnaud M.B."/>
            <person name="Bates S."/>
            <person name="Brown A.J."/>
            <person name="Brunke S."/>
            <person name="Costanzo M.C."/>
            <person name="Fitzpatrick D.A."/>
            <person name="de Groot P.W."/>
            <person name="Harris D."/>
            <person name="Hoyer L.L."/>
            <person name="Hube B."/>
            <person name="Klis F.M."/>
            <person name="Kodira C."/>
            <person name="Lennard N."/>
            <person name="Logue M.E."/>
            <person name="Martin R."/>
            <person name="Neiman A.M."/>
            <person name="Nikolaou E."/>
            <person name="Quail M.A."/>
            <person name="Quinn J."/>
            <person name="Santos M.C."/>
            <person name="Schmitzberger F.F."/>
            <person name="Sherlock G."/>
            <person name="Shah P."/>
            <person name="Silverstein K.A."/>
            <person name="Skrzypek M.S."/>
            <person name="Soll D."/>
            <person name="Staggs R."/>
            <person name="Stansfield I."/>
            <person name="Stumpf M.P."/>
            <person name="Sudbery P.E."/>
            <person name="Srikantha T."/>
            <person name="Zeng Q."/>
            <person name="Berman J."/>
            <person name="Berriman M."/>
            <person name="Heitman J."/>
            <person name="Gow N.A."/>
            <person name="Lorenz M.C."/>
            <person name="Birren B.W."/>
            <person name="Kellis M."/>
            <person name="Cuomo C.A."/>
        </authorList>
    </citation>
    <scope>NUCLEOTIDE SEQUENCE [LARGE SCALE GENOMIC DNA]</scope>
    <source>
        <strain evidence="3">ATCC 11503 / BCRC 21390 / CBS 2605 / JCM 1781 / NBRC 1676 / NRRL YB-4239</strain>
    </source>
</reference>
<evidence type="ECO:0000313" key="3">
    <source>
        <dbReference type="Proteomes" id="UP000001996"/>
    </source>
</evidence>
<dbReference type="HOGENOM" id="CLU_1740870_0_0_1"/>
<feature type="transmembrane region" description="Helical" evidence="1">
    <location>
        <begin position="47"/>
        <end position="67"/>
    </location>
</feature>
<feature type="transmembrane region" description="Helical" evidence="1">
    <location>
        <begin position="110"/>
        <end position="129"/>
    </location>
</feature>
<keyword evidence="1" id="KW-0472">Membrane</keyword>
<sequence>MSAEGVSRLCQEIGSHYRKVLNKKKIEQNKEKRKKRKKKNKPKLIKNFYKCMSFFPFSFSLFPIPFFPFSFSLFPIPFSHFPLFSYSLILLTEETGVTLAISVSNTLSPFFFFSLLLLVFFWQLCLLRYRLRISALYAKAKNKKNKKIKK</sequence>
<dbReference type="InParanoid" id="A5DXM4"/>
<protein>
    <submittedName>
        <fullName evidence="2">Uncharacterized protein</fullName>
    </submittedName>
</protein>
<evidence type="ECO:0000256" key="1">
    <source>
        <dbReference type="SAM" id="Phobius"/>
    </source>
</evidence>
<gene>
    <name evidence="2" type="ORF">LELG_02111</name>
</gene>
<accession>A5DXM4</accession>
<keyword evidence="1" id="KW-1133">Transmembrane helix</keyword>